<evidence type="ECO:0000259" key="3">
    <source>
        <dbReference type="Pfam" id="PF00329"/>
    </source>
</evidence>
<dbReference type="EMBL" id="CAEZXP010000001">
    <property type="protein sequence ID" value="CAB4682437.1"/>
    <property type="molecule type" value="Genomic_DNA"/>
</dbReference>
<dbReference type="InterPro" id="IPR037232">
    <property type="entry name" value="NADH_quin_OxRdtase_su_C/D-like"/>
</dbReference>
<accession>A0A6J6N8I1</accession>
<dbReference type="Gene3D" id="3.30.460.80">
    <property type="entry name" value="NADH:ubiquinone oxidoreductase, 30kDa subunit"/>
    <property type="match status" value="1"/>
</dbReference>
<dbReference type="InterPro" id="IPR020396">
    <property type="entry name" value="NADH_UbQ_OxRdtase_CS"/>
</dbReference>
<dbReference type="InterPro" id="IPR001268">
    <property type="entry name" value="NADH_UbQ_OxRdtase_30kDa_su"/>
</dbReference>
<name>A0A6J6N8I1_9ZZZZ</name>
<proteinExistence type="inferred from homology"/>
<dbReference type="PANTHER" id="PTHR10884:SF14">
    <property type="entry name" value="NADH DEHYDROGENASE [UBIQUINONE] IRON-SULFUR PROTEIN 3, MITOCHONDRIAL"/>
    <property type="match status" value="1"/>
</dbReference>
<dbReference type="AlphaFoldDB" id="A0A6J6N8I1"/>
<evidence type="ECO:0000256" key="2">
    <source>
        <dbReference type="ARBA" id="ARBA00022448"/>
    </source>
</evidence>
<dbReference type="GO" id="GO:0016651">
    <property type="term" value="F:oxidoreductase activity, acting on NAD(P)H"/>
    <property type="evidence" value="ECO:0007669"/>
    <property type="project" value="InterPro"/>
</dbReference>
<organism evidence="4">
    <name type="scientific">freshwater metagenome</name>
    <dbReference type="NCBI Taxonomy" id="449393"/>
    <lineage>
        <taxon>unclassified sequences</taxon>
        <taxon>metagenomes</taxon>
        <taxon>ecological metagenomes</taxon>
    </lineage>
</organism>
<gene>
    <name evidence="4" type="ORF">UFOPK2399_00035</name>
</gene>
<feature type="domain" description="NADH:ubiquinone oxidoreductase 30kDa subunit" evidence="3">
    <location>
        <begin position="22"/>
        <end position="173"/>
    </location>
</feature>
<dbReference type="PROSITE" id="PS00542">
    <property type="entry name" value="COMPLEX1_30K"/>
    <property type="match status" value="1"/>
</dbReference>
<keyword evidence="2" id="KW-0813">Transport</keyword>
<protein>
    <submittedName>
        <fullName evidence="4">Unannotated protein</fullName>
    </submittedName>
</protein>
<dbReference type="Pfam" id="PF00329">
    <property type="entry name" value="Complex1_30kDa"/>
    <property type="match status" value="1"/>
</dbReference>
<dbReference type="GO" id="GO:0008137">
    <property type="term" value="F:NADH dehydrogenase (ubiquinone) activity"/>
    <property type="evidence" value="ECO:0007669"/>
    <property type="project" value="InterPro"/>
</dbReference>
<dbReference type="InterPro" id="IPR010218">
    <property type="entry name" value="NADH_DH_suC"/>
</dbReference>
<evidence type="ECO:0000256" key="1">
    <source>
        <dbReference type="ARBA" id="ARBA00007569"/>
    </source>
</evidence>
<reference evidence="4" key="1">
    <citation type="submission" date="2020-05" db="EMBL/GenBank/DDBJ databases">
        <authorList>
            <person name="Chiriac C."/>
            <person name="Salcher M."/>
            <person name="Ghai R."/>
            <person name="Kavagutti S V."/>
        </authorList>
    </citation>
    <scope>NUCLEOTIDE SEQUENCE</scope>
</reference>
<comment type="similarity">
    <text evidence="1">Belongs to the complex I 30 kDa subunit family.</text>
</comment>
<dbReference type="SUPFAM" id="SSF143243">
    <property type="entry name" value="Nqo5-like"/>
    <property type="match status" value="1"/>
</dbReference>
<evidence type="ECO:0000313" key="4">
    <source>
        <dbReference type="EMBL" id="CAB4682437.1"/>
    </source>
</evidence>
<dbReference type="PANTHER" id="PTHR10884">
    <property type="entry name" value="NADH DEHYDROGENASE UBIQUINONE IRON-SULFUR PROTEIN 3"/>
    <property type="match status" value="1"/>
</dbReference>
<dbReference type="HAMAP" id="MF_01357">
    <property type="entry name" value="NDH1_NuoC"/>
    <property type="match status" value="1"/>
</dbReference>
<sequence>MSYEGVPGLVETIEAHGETTLVVDPARLLEAARHLRDSLGFNFLSDVAAADYLGWGEGDVSGYIGTRAGRDLNHPATFGLQAVPATKPKRFSMSYHLLALGPNARRVRLQTWVNEDEAVPSVIEIWPTADWHEREAWDLMGITITGHPNLKRILLEDDWEGHPLRKDYPIGGEPVRFSEAE</sequence>